<reference evidence="1 2" key="1">
    <citation type="journal article" date="2016" name="Mol. Biol. Evol.">
        <title>Comparative Genomics of Early-Diverging Mushroom-Forming Fungi Provides Insights into the Origins of Lignocellulose Decay Capabilities.</title>
        <authorList>
            <person name="Nagy L.G."/>
            <person name="Riley R."/>
            <person name="Tritt A."/>
            <person name="Adam C."/>
            <person name="Daum C."/>
            <person name="Floudas D."/>
            <person name="Sun H."/>
            <person name="Yadav J.S."/>
            <person name="Pangilinan J."/>
            <person name="Larsson K.H."/>
            <person name="Matsuura K."/>
            <person name="Barry K."/>
            <person name="Labutti K."/>
            <person name="Kuo R."/>
            <person name="Ohm R.A."/>
            <person name="Bhattacharya S.S."/>
            <person name="Shirouzu T."/>
            <person name="Yoshinaga Y."/>
            <person name="Martin F.M."/>
            <person name="Grigoriev I.V."/>
            <person name="Hibbett D.S."/>
        </authorList>
    </citation>
    <scope>NUCLEOTIDE SEQUENCE [LARGE SCALE GENOMIC DNA]</scope>
    <source>
        <strain evidence="1 2">CBS 109695</strain>
    </source>
</reference>
<proteinExistence type="predicted"/>
<dbReference type="GO" id="GO:0003676">
    <property type="term" value="F:nucleic acid binding"/>
    <property type="evidence" value="ECO:0007669"/>
    <property type="project" value="InterPro"/>
</dbReference>
<dbReference type="Proteomes" id="UP000076532">
    <property type="component" value="Unassembled WGS sequence"/>
</dbReference>
<dbReference type="Gene3D" id="3.30.420.10">
    <property type="entry name" value="Ribonuclease H-like superfamily/Ribonuclease H"/>
    <property type="match status" value="1"/>
</dbReference>
<protein>
    <recommendedName>
        <fullName evidence="3">Tc1-like transposase DDE domain-containing protein</fullName>
    </recommendedName>
</protein>
<dbReference type="AlphaFoldDB" id="A0A166CXY2"/>
<dbReference type="EMBL" id="KV417622">
    <property type="protein sequence ID" value="KZP14113.1"/>
    <property type="molecule type" value="Genomic_DNA"/>
</dbReference>
<organism evidence="1 2">
    <name type="scientific">Athelia psychrophila</name>
    <dbReference type="NCBI Taxonomy" id="1759441"/>
    <lineage>
        <taxon>Eukaryota</taxon>
        <taxon>Fungi</taxon>
        <taxon>Dikarya</taxon>
        <taxon>Basidiomycota</taxon>
        <taxon>Agaricomycotina</taxon>
        <taxon>Agaricomycetes</taxon>
        <taxon>Agaricomycetidae</taxon>
        <taxon>Atheliales</taxon>
        <taxon>Atheliaceae</taxon>
        <taxon>Athelia</taxon>
    </lineage>
</organism>
<evidence type="ECO:0000313" key="1">
    <source>
        <dbReference type="EMBL" id="KZP14113.1"/>
    </source>
</evidence>
<gene>
    <name evidence="1" type="ORF">FIBSPDRAFT_896845</name>
</gene>
<evidence type="ECO:0000313" key="2">
    <source>
        <dbReference type="Proteomes" id="UP000076532"/>
    </source>
</evidence>
<dbReference type="InterPro" id="IPR036397">
    <property type="entry name" value="RNaseH_sf"/>
</dbReference>
<dbReference type="STRING" id="436010.A0A166CXY2"/>
<keyword evidence="2" id="KW-1185">Reference proteome</keyword>
<name>A0A166CXY2_9AGAM</name>
<evidence type="ECO:0008006" key="3">
    <source>
        <dbReference type="Google" id="ProtNLM"/>
    </source>
</evidence>
<accession>A0A166CXY2</accession>
<sequence length="327" mass="36831">MDVPALKGVLAIVEPYLTPDIYISELQQELRDVMGAEVSVDMISRLLKRRGFTRKQILVSENYLPEQLVFLDELSCNRNTTKHRWGCAPIAMSMDGILYLNIQNTLYTYETYNDFVDTLLEVMNPFSQHNSILVMDNASIHKSVELQDLIEAQDYVRGESSGEAACDPYEMLWEAIFTTMDSNKAQGWFRDSLALLRVNGELLGMSNKVIHCSGGHANDLGEESDVHIHTIDIDKAMVVEAQHDSVKLCESITNVQIPNELSLVILVNWWWCWGHRGIDPLLAATIAQRKNLTEMIVNLDGGAGTILRLARLLHDIVKCAIGWRAGE</sequence>
<dbReference type="OrthoDB" id="2142724at2759"/>